<reference evidence="2 3" key="1">
    <citation type="submission" date="2020-08" db="EMBL/GenBank/DDBJ databases">
        <title>Genomic Encyclopedia of Type Strains, Phase IV (KMG-IV): sequencing the most valuable type-strain genomes for metagenomic binning, comparative biology and taxonomic classification.</title>
        <authorList>
            <person name="Goeker M."/>
        </authorList>
    </citation>
    <scope>NUCLEOTIDE SEQUENCE [LARGE SCALE GENOMIC DNA]</scope>
    <source>
        <strain evidence="2 3">DSM 22368</strain>
    </source>
</reference>
<accession>A0A7X0MW84</accession>
<sequence length="302" mass="33893">MKSNELISTAKEFLDFFIGDSRFKTSNKFDASKGSRRGMLFRGQSDAAWGLLSSVFRGGRPLLDFTPQAPEVDKSSLRESLGHHLHAEARSVFLFLESADRMGIPTPIDLTTLNDSTDLITAAMRDEEYDYSEQFPKSTFEASMALAQHNGVPTRLLDWSESPLVACYFAALGRSVFSSKKSKINQEIVVYFMSRDQCHHASSPVSLIKVPKFQNVNLRCQQGMFTNIKGANTIFLEDGAWPDLLSLTSSKFQIQKRRLPASESDDLLRLLYDLDISRESLFPSLANAAASYKYRKALFSNI</sequence>
<dbReference type="InParanoid" id="A0A7X0MW84"/>
<proteinExistence type="predicted"/>
<dbReference type="EMBL" id="JACHHT010000002">
    <property type="protein sequence ID" value="MBB6521925.1"/>
    <property type="molecule type" value="Genomic_DNA"/>
</dbReference>
<dbReference type="Proteomes" id="UP000528457">
    <property type="component" value="Unassembled WGS sequence"/>
</dbReference>
<feature type="domain" description="FRG" evidence="1">
    <location>
        <begin position="35"/>
        <end position="178"/>
    </location>
</feature>
<dbReference type="AlphaFoldDB" id="A0A7X0MW84"/>
<protein>
    <recommendedName>
        <fullName evidence="1">FRG domain-containing protein</fullName>
    </recommendedName>
</protein>
<organism evidence="2 3">
    <name type="scientific">Pseudoteredinibacter isoporae</name>
    <dbReference type="NCBI Taxonomy" id="570281"/>
    <lineage>
        <taxon>Bacteria</taxon>
        <taxon>Pseudomonadati</taxon>
        <taxon>Pseudomonadota</taxon>
        <taxon>Gammaproteobacteria</taxon>
        <taxon>Cellvibrionales</taxon>
        <taxon>Cellvibrionaceae</taxon>
        <taxon>Pseudoteredinibacter</taxon>
    </lineage>
</organism>
<gene>
    <name evidence="2" type="ORF">HNR48_002210</name>
</gene>
<dbReference type="InterPro" id="IPR014966">
    <property type="entry name" value="FRG-dom"/>
</dbReference>
<dbReference type="SMART" id="SM00901">
    <property type="entry name" value="FRG"/>
    <property type="match status" value="1"/>
</dbReference>
<evidence type="ECO:0000313" key="3">
    <source>
        <dbReference type="Proteomes" id="UP000528457"/>
    </source>
</evidence>
<name>A0A7X0MW84_9GAMM</name>
<keyword evidence="3" id="KW-1185">Reference proteome</keyword>
<dbReference type="Pfam" id="PF08867">
    <property type="entry name" value="FRG"/>
    <property type="match status" value="1"/>
</dbReference>
<evidence type="ECO:0000259" key="1">
    <source>
        <dbReference type="SMART" id="SM00901"/>
    </source>
</evidence>
<dbReference type="RefSeq" id="WP_166847184.1">
    <property type="nucleotide sequence ID" value="NZ_JAAONY010000002.1"/>
</dbReference>
<evidence type="ECO:0000313" key="2">
    <source>
        <dbReference type="EMBL" id="MBB6521925.1"/>
    </source>
</evidence>
<comment type="caution">
    <text evidence="2">The sequence shown here is derived from an EMBL/GenBank/DDBJ whole genome shotgun (WGS) entry which is preliminary data.</text>
</comment>